<evidence type="ECO:0000256" key="2">
    <source>
        <dbReference type="ARBA" id="ARBA00023002"/>
    </source>
</evidence>
<proteinExistence type="inferred from homology"/>
<comment type="caution">
    <text evidence="5">The sequence shown here is derived from an EMBL/GenBank/DDBJ whole genome shotgun (WGS) entry which is preliminary data.</text>
</comment>
<dbReference type="EMBL" id="BMHK01000066">
    <property type="protein sequence ID" value="GGC16573.1"/>
    <property type="molecule type" value="Genomic_DNA"/>
</dbReference>
<evidence type="ECO:0008006" key="7">
    <source>
        <dbReference type="Google" id="ProtNLM"/>
    </source>
</evidence>
<evidence type="ECO:0000313" key="6">
    <source>
        <dbReference type="Proteomes" id="UP000608154"/>
    </source>
</evidence>
<dbReference type="AlphaFoldDB" id="A0A916TW17"/>
<protein>
    <recommendedName>
        <fullName evidence="7">Gfo/Idh/MocA family oxidoreductase</fullName>
    </recommendedName>
</protein>
<evidence type="ECO:0000259" key="3">
    <source>
        <dbReference type="Pfam" id="PF01408"/>
    </source>
</evidence>
<name>A0A916TW17_9SPHN</name>
<dbReference type="InterPro" id="IPR055170">
    <property type="entry name" value="GFO_IDH_MocA-like_dom"/>
</dbReference>
<dbReference type="PANTHER" id="PTHR22604:SF105">
    <property type="entry name" value="TRANS-1,2-DIHYDROBENZENE-1,2-DIOL DEHYDROGENASE"/>
    <property type="match status" value="1"/>
</dbReference>
<dbReference type="Pfam" id="PF22725">
    <property type="entry name" value="GFO_IDH_MocA_C3"/>
    <property type="match status" value="1"/>
</dbReference>
<comment type="similarity">
    <text evidence="1">Belongs to the Gfo/Idh/MocA family.</text>
</comment>
<gene>
    <name evidence="5" type="ORF">GCM10011494_39330</name>
</gene>
<dbReference type="InterPro" id="IPR036291">
    <property type="entry name" value="NAD(P)-bd_dom_sf"/>
</dbReference>
<feature type="domain" description="Gfo/Idh/MocA-like oxidoreductase N-terminal" evidence="3">
    <location>
        <begin position="6"/>
        <end position="118"/>
    </location>
</feature>
<dbReference type="Gene3D" id="3.30.360.10">
    <property type="entry name" value="Dihydrodipicolinate Reductase, domain 2"/>
    <property type="match status" value="1"/>
</dbReference>
<dbReference type="SUPFAM" id="SSF51735">
    <property type="entry name" value="NAD(P)-binding Rossmann-fold domains"/>
    <property type="match status" value="1"/>
</dbReference>
<dbReference type="InterPro" id="IPR050984">
    <property type="entry name" value="Gfo/Idh/MocA_domain"/>
</dbReference>
<dbReference type="GO" id="GO:0000166">
    <property type="term" value="F:nucleotide binding"/>
    <property type="evidence" value="ECO:0007669"/>
    <property type="project" value="InterPro"/>
</dbReference>
<evidence type="ECO:0000256" key="1">
    <source>
        <dbReference type="ARBA" id="ARBA00010928"/>
    </source>
</evidence>
<sequence>MQDNIVRWGILGTGGIVGDFLDGASGSATGKVAAISARARARAWLASEFPGLDIYEGYDSLLSLPEVDAIYIATPHPFHAEWAIKAAQAGKHVLCEKPAGMNAAEVEAMIAAASYSGTFLGEAYMYRLHPITAFILDLLDAGKIGQLRMIRSSFGFAMPERNTQHRLFDPALGGGAILDVGGYPMSIARLLAGHAEGREGIEPVSIDGQLRRGPTGVDEIATATAIFSNGIIAQLSASITLGQDNVLQLVGTGGRLEVDAFWYGSGKQGGTAHIRFTPPEGQTELIPFTEERNVYSFQFEAANEAILAGRENFESPGMTHTDSLANARALDRWIAGARHVEPPLF</sequence>
<accession>A0A916TW17</accession>
<keyword evidence="6" id="KW-1185">Reference proteome</keyword>
<dbReference type="Proteomes" id="UP000608154">
    <property type="component" value="Unassembled WGS sequence"/>
</dbReference>
<dbReference type="Pfam" id="PF01408">
    <property type="entry name" value="GFO_IDH_MocA"/>
    <property type="match status" value="1"/>
</dbReference>
<reference evidence="5" key="1">
    <citation type="journal article" date="2014" name="Int. J. Syst. Evol. Microbiol.">
        <title>Complete genome sequence of Corynebacterium casei LMG S-19264T (=DSM 44701T), isolated from a smear-ripened cheese.</title>
        <authorList>
            <consortium name="US DOE Joint Genome Institute (JGI-PGF)"/>
            <person name="Walter F."/>
            <person name="Albersmeier A."/>
            <person name="Kalinowski J."/>
            <person name="Ruckert C."/>
        </authorList>
    </citation>
    <scope>NUCLEOTIDE SEQUENCE</scope>
    <source>
        <strain evidence="5">CGMCC 1.15095</strain>
    </source>
</reference>
<dbReference type="PANTHER" id="PTHR22604">
    <property type="entry name" value="OXIDOREDUCTASES"/>
    <property type="match status" value="1"/>
</dbReference>
<keyword evidence="2" id="KW-0560">Oxidoreductase</keyword>
<dbReference type="GO" id="GO:0016491">
    <property type="term" value="F:oxidoreductase activity"/>
    <property type="evidence" value="ECO:0007669"/>
    <property type="project" value="UniProtKB-KW"/>
</dbReference>
<dbReference type="SUPFAM" id="SSF55347">
    <property type="entry name" value="Glyceraldehyde-3-phosphate dehydrogenase-like, C-terminal domain"/>
    <property type="match status" value="1"/>
</dbReference>
<evidence type="ECO:0000313" key="5">
    <source>
        <dbReference type="EMBL" id="GGC16573.1"/>
    </source>
</evidence>
<reference evidence="5" key="2">
    <citation type="submission" date="2020-09" db="EMBL/GenBank/DDBJ databases">
        <authorList>
            <person name="Sun Q."/>
            <person name="Zhou Y."/>
        </authorList>
    </citation>
    <scope>NUCLEOTIDE SEQUENCE</scope>
    <source>
        <strain evidence="5">CGMCC 1.15095</strain>
    </source>
</reference>
<dbReference type="RefSeq" id="WP_188773260.1">
    <property type="nucleotide sequence ID" value="NZ_BMHK01000066.1"/>
</dbReference>
<evidence type="ECO:0000259" key="4">
    <source>
        <dbReference type="Pfam" id="PF22725"/>
    </source>
</evidence>
<feature type="domain" description="GFO/IDH/MocA-like oxidoreductase" evidence="4">
    <location>
        <begin position="137"/>
        <end position="257"/>
    </location>
</feature>
<dbReference type="InterPro" id="IPR000683">
    <property type="entry name" value="Gfo/Idh/MocA-like_OxRdtase_N"/>
</dbReference>
<dbReference type="Gene3D" id="3.40.50.720">
    <property type="entry name" value="NAD(P)-binding Rossmann-like Domain"/>
    <property type="match status" value="1"/>
</dbReference>
<organism evidence="5 6">
    <name type="scientific">Novosphingobium endophyticum</name>
    <dbReference type="NCBI Taxonomy" id="1955250"/>
    <lineage>
        <taxon>Bacteria</taxon>
        <taxon>Pseudomonadati</taxon>
        <taxon>Pseudomonadota</taxon>
        <taxon>Alphaproteobacteria</taxon>
        <taxon>Sphingomonadales</taxon>
        <taxon>Sphingomonadaceae</taxon>
        <taxon>Novosphingobium</taxon>
    </lineage>
</organism>